<evidence type="ECO:0000256" key="2">
    <source>
        <dbReference type="ARBA" id="ARBA00022801"/>
    </source>
</evidence>
<evidence type="ECO:0000313" key="7">
    <source>
        <dbReference type="EMBL" id="ATZ08377.1"/>
    </source>
</evidence>
<dbReference type="Gene3D" id="3.40.50.300">
    <property type="entry name" value="P-loop containing nucleotide triphosphate hydrolases"/>
    <property type="match status" value="2"/>
</dbReference>
<dbReference type="EMBL" id="CP024932">
    <property type="protein sequence ID" value="ATZ08377.1"/>
    <property type="molecule type" value="Genomic_DNA"/>
</dbReference>
<reference evidence="7 8" key="1">
    <citation type="submission" date="2017-11" db="EMBL/GenBank/DDBJ databases">
        <title>Whole genome sequencing of cultured pathogen.</title>
        <authorList>
            <person name="Hoffmann M."/>
            <person name="Sanchez M."/>
            <person name="Timme R."/>
            <person name="Nudel K."/>
            <person name="Bry L."/>
        </authorList>
    </citation>
    <scope>NUCLEOTIDE SEQUENCE [LARGE SCALE GENOMIC DNA]</scope>
    <source>
        <strain evidence="7 8">216</strain>
    </source>
</reference>
<evidence type="ECO:0000256" key="1">
    <source>
        <dbReference type="ARBA" id="ARBA00022741"/>
    </source>
</evidence>
<name>A0ABC8CJ60_CORST</name>
<accession>A0ABC8CJ60</accession>
<protein>
    <recommendedName>
        <fullName evidence="9">DEAD/DEAH box helicase</fullName>
    </recommendedName>
</protein>
<dbReference type="GO" id="GO:0005524">
    <property type="term" value="F:ATP binding"/>
    <property type="evidence" value="ECO:0007669"/>
    <property type="project" value="UniProtKB-KW"/>
</dbReference>
<dbReference type="PANTHER" id="PTHR47961">
    <property type="entry name" value="DNA POLYMERASE THETA, PUTATIVE (AFU_ORTHOLOGUE AFUA_1G05260)-RELATED"/>
    <property type="match status" value="1"/>
</dbReference>
<dbReference type="AlphaFoldDB" id="A0ABC8CJ60"/>
<keyword evidence="3" id="KW-0347">Helicase</keyword>
<keyword evidence="2" id="KW-0378">Hydrolase</keyword>
<dbReference type="SMART" id="SM00490">
    <property type="entry name" value="HELICc"/>
    <property type="match status" value="1"/>
</dbReference>
<keyword evidence="4" id="KW-0067">ATP-binding</keyword>
<feature type="domain" description="Helicase C-terminal" evidence="6">
    <location>
        <begin position="411"/>
        <end position="595"/>
    </location>
</feature>
<dbReference type="GO" id="GO:0016787">
    <property type="term" value="F:hydrolase activity"/>
    <property type="evidence" value="ECO:0007669"/>
    <property type="project" value="UniProtKB-KW"/>
</dbReference>
<dbReference type="InterPro" id="IPR011545">
    <property type="entry name" value="DEAD/DEAH_box_helicase_dom"/>
</dbReference>
<evidence type="ECO:0000259" key="6">
    <source>
        <dbReference type="PROSITE" id="PS51194"/>
    </source>
</evidence>
<sequence length="915" mass="103859">MGSRREQRFLARQCSVVCGLAISRRMKMSPKNESNVATLLGDRIIARSDFKELVATLEHAVAKSILSHDQNVESHGDLLFPAMRFADILSYSSKESHRTQAYYLVALFQELKELSQLDPKSIALLDSMSAAILAALGNFPGLQRLEGSVEELQYTIPADRVIGREIKELVQRTSDDSHVLTDAQFEIAQNLKHINFYSFSGPTSLGKSFVIKDYIRSEVSNKSFKNKCAVFVVPTNALVSQTARDLRRGLKDVKGVNVAIHPVQPQLMLRKFQTSIYVFTPERLIRYLSTQGREVELLVVDEAHRIVSPKDSRSPLFYYAIDQTLRKYASKLVFSSPSISNPGMFLDLFGKSSEGSLLVHERTVTQQRFFIDQLEEKTFYFPSSSEAPPVEVPLTHGFGLNDWDAIKYWANGNKSLVYVNTPNKVVKFALEYQPPKGLKLSQRTQALIDKIKEEVHPEYFLVDALERGVAFHHGRLPVAIREEIEAVFKDPKSGIDYLVCTSTLLEGVNLPAKNIFVLTDKHDSGQVISKIDFENLAGRAGRLTEDFKGNVFCLRIKPEEWNEPEEKIRPSAPQKVSSFLLDTNKRKTKWYRDLEKVLLGKSLPKSRSVPEIEIAERYAAILMIQNLSNHPSLLTQKFNDRAVDANETLKKVSDELHVNLDILKRSPEFDPGLQEIVRRELSRLENPVVISSLQEISFDSILAVLVELSRLYNWKQREGRGFRAMFSRSASKESHNRRLRYWAQLVFQWMTGRPIKLVIQSALYHHKNVGKIRVPAFPAPKHQSPYRYEEFDLESKEHVNHVIEETMTDIEYGVGFRILSYLKNYHDLCVQVFGEEKAGLDLSVLIEFGTTSQTAIELQQSGFSRDISSELLEKGSGYLEIGETGTILDINVQGIISDEHLSAPVKQETKDLFAA</sequence>
<proteinExistence type="predicted"/>
<evidence type="ECO:0000256" key="4">
    <source>
        <dbReference type="ARBA" id="ARBA00022840"/>
    </source>
</evidence>
<evidence type="ECO:0000259" key="5">
    <source>
        <dbReference type="PROSITE" id="PS51192"/>
    </source>
</evidence>
<dbReference type="InterPro" id="IPR027417">
    <property type="entry name" value="P-loop_NTPase"/>
</dbReference>
<dbReference type="Proteomes" id="UP000231994">
    <property type="component" value="Chromosome"/>
</dbReference>
<dbReference type="SUPFAM" id="SSF52540">
    <property type="entry name" value="P-loop containing nucleoside triphosphate hydrolases"/>
    <property type="match status" value="1"/>
</dbReference>
<dbReference type="PANTHER" id="PTHR47961:SF6">
    <property type="entry name" value="DNA-DIRECTED DNA POLYMERASE"/>
    <property type="match status" value="1"/>
</dbReference>
<feature type="domain" description="Helicase ATP-binding" evidence="5">
    <location>
        <begin position="200"/>
        <end position="356"/>
    </location>
</feature>
<dbReference type="InterPro" id="IPR050474">
    <property type="entry name" value="Hel308_SKI2-like"/>
</dbReference>
<dbReference type="InterPro" id="IPR014001">
    <property type="entry name" value="Helicase_ATP-bd"/>
</dbReference>
<evidence type="ECO:0000256" key="3">
    <source>
        <dbReference type="ARBA" id="ARBA00022806"/>
    </source>
</evidence>
<evidence type="ECO:0000313" key="8">
    <source>
        <dbReference type="Proteomes" id="UP000231994"/>
    </source>
</evidence>
<organism evidence="7 8">
    <name type="scientific">Corynebacterium striatum</name>
    <dbReference type="NCBI Taxonomy" id="43770"/>
    <lineage>
        <taxon>Bacteria</taxon>
        <taxon>Bacillati</taxon>
        <taxon>Actinomycetota</taxon>
        <taxon>Actinomycetes</taxon>
        <taxon>Mycobacteriales</taxon>
        <taxon>Corynebacteriaceae</taxon>
        <taxon>Corynebacterium</taxon>
    </lineage>
</organism>
<dbReference type="Pfam" id="PF00271">
    <property type="entry name" value="Helicase_C"/>
    <property type="match status" value="1"/>
</dbReference>
<evidence type="ECO:0008006" key="9">
    <source>
        <dbReference type="Google" id="ProtNLM"/>
    </source>
</evidence>
<dbReference type="InterPro" id="IPR001650">
    <property type="entry name" value="Helicase_C-like"/>
</dbReference>
<dbReference type="Pfam" id="PF00270">
    <property type="entry name" value="DEAD"/>
    <property type="match status" value="1"/>
</dbReference>
<dbReference type="PROSITE" id="PS51194">
    <property type="entry name" value="HELICASE_CTER"/>
    <property type="match status" value="1"/>
</dbReference>
<dbReference type="SMART" id="SM00487">
    <property type="entry name" value="DEXDc"/>
    <property type="match status" value="1"/>
</dbReference>
<gene>
    <name evidence="7" type="ORF">A9D01_05940</name>
</gene>
<keyword evidence="1" id="KW-0547">Nucleotide-binding</keyword>
<dbReference type="PROSITE" id="PS51192">
    <property type="entry name" value="HELICASE_ATP_BIND_1"/>
    <property type="match status" value="1"/>
</dbReference>
<dbReference type="GO" id="GO:0004386">
    <property type="term" value="F:helicase activity"/>
    <property type="evidence" value="ECO:0007669"/>
    <property type="project" value="UniProtKB-KW"/>
</dbReference>